<evidence type="ECO:0000256" key="2">
    <source>
        <dbReference type="ARBA" id="ARBA00007520"/>
    </source>
</evidence>
<dbReference type="Proteomes" id="UP000054321">
    <property type="component" value="Unassembled WGS sequence"/>
</dbReference>
<dbReference type="GO" id="GO:0005886">
    <property type="term" value="C:plasma membrane"/>
    <property type="evidence" value="ECO:0007669"/>
    <property type="project" value="TreeGrafter"/>
</dbReference>
<keyword evidence="3 7" id="KW-0812">Transmembrane</keyword>
<dbReference type="InParanoid" id="A0A0C3CVU9"/>
<feature type="region of interest" description="Disordered" evidence="6">
    <location>
        <begin position="550"/>
        <end position="579"/>
    </location>
</feature>
<dbReference type="InterPro" id="IPR036259">
    <property type="entry name" value="MFS_trans_sf"/>
</dbReference>
<comment type="subcellular location">
    <subcellularLocation>
        <location evidence="1">Membrane</location>
        <topology evidence="1">Multi-pass membrane protein</topology>
    </subcellularLocation>
</comment>
<dbReference type="Pfam" id="PF07690">
    <property type="entry name" value="MFS_1"/>
    <property type="match status" value="1"/>
</dbReference>
<feature type="transmembrane region" description="Helical" evidence="7">
    <location>
        <begin position="308"/>
        <end position="329"/>
    </location>
</feature>
<dbReference type="InterPro" id="IPR020846">
    <property type="entry name" value="MFS_dom"/>
</dbReference>
<evidence type="ECO:0000313" key="10">
    <source>
        <dbReference type="Proteomes" id="UP000054321"/>
    </source>
</evidence>
<protein>
    <recommendedName>
        <fullName evidence="8">Major facilitator superfamily (MFS) profile domain-containing protein</fullName>
    </recommendedName>
</protein>
<feature type="compositionally biased region" description="Polar residues" evidence="6">
    <location>
        <begin position="570"/>
        <end position="579"/>
    </location>
</feature>
<dbReference type="InterPro" id="IPR011701">
    <property type="entry name" value="MFS"/>
</dbReference>
<evidence type="ECO:0000256" key="6">
    <source>
        <dbReference type="SAM" id="MobiDB-lite"/>
    </source>
</evidence>
<proteinExistence type="inferred from homology"/>
<feature type="transmembrane region" description="Helical" evidence="7">
    <location>
        <begin position="263"/>
        <end position="287"/>
    </location>
</feature>
<organism evidence="9 10">
    <name type="scientific">Oidiodendron maius (strain Zn)</name>
    <dbReference type="NCBI Taxonomy" id="913774"/>
    <lineage>
        <taxon>Eukaryota</taxon>
        <taxon>Fungi</taxon>
        <taxon>Dikarya</taxon>
        <taxon>Ascomycota</taxon>
        <taxon>Pezizomycotina</taxon>
        <taxon>Leotiomycetes</taxon>
        <taxon>Leotiomycetes incertae sedis</taxon>
        <taxon>Myxotrichaceae</taxon>
        <taxon>Oidiodendron</taxon>
    </lineage>
</organism>
<dbReference type="SUPFAM" id="SSF103473">
    <property type="entry name" value="MFS general substrate transporter"/>
    <property type="match status" value="1"/>
</dbReference>
<reference evidence="9 10" key="1">
    <citation type="submission" date="2014-04" db="EMBL/GenBank/DDBJ databases">
        <authorList>
            <consortium name="DOE Joint Genome Institute"/>
            <person name="Kuo A."/>
            <person name="Martino E."/>
            <person name="Perotto S."/>
            <person name="Kohler A."/>
            <person name="Nagy L.G."/>
            <person name="Floudas D."/>
            <person name="Copeland A."/>
            <person name="Barry K.W."/>
            <person name="Cichocki N."/>
            <person name="Veneault-Fourrey C."/>
            <person name="LaButti K."/>
            <person name="Lindquist E.A."/>
            <person name="Lipzen A."/>
            <person name="Lundell T."/>
            <person name="Morin E."/>
            <person name="Murat C."/>
            <person name="Sun H."/>
            <person name="Tunlid A."/>
            <person name="Henrissat B."/>
            <person name="Grigoriev I.V."/>
            <person name="Hibbett D.S."/>
            <person name="Martin F."/>
            <person name="Nordberg H.P."/>
            <person name="Cantor M.N."/>
            <person name="Hua S.X."/>
        </authorList>
    </citation>
    <scope>NUCLEOTIDE SEQUENCE [LARGE SCALE GENOMIC DNA]</scope>
    <source>
        <strain evidence="9 10">Zn</strain>
    </source>
</reference>
<feature type="transmembrane region" description="Helical" evidence="7">
    <location>
        <begin position="234"/>
        <end position="257"/>
    </location>
</feature>
<dbReference type="GO" id="GO:0022857">
    <property type="term" value="F:transmembrane transporter activity"/>
    <property type="evidence" value="ECO:0007669"/>
    <property type="project" value="InterPro"/>
</dbReference>
<dbReference type="FunCoup" id="A0A0C3CVU9">
    <property type="interactions" value="43"/>
</dbReference>
<reference evidence="10" key="2">
    <citation type="submission" date="2015-01" db="EMBL/GenBank/DDBJ databases">
        <title>Evolutionary Origins and Diversification of the Mycorrhizal Mutualists.</title>
        <authorList>
            <consortium name="DOE Joint Genome Institute"/>
            <consortium name="Mycorrhizal Genomics Consortium"/>
            <person name="Kohler A."/>
            <person name="Kuo A."/>
            <person name="Nagy L.G."/>
            <person name="Floudas D."/>
            <person name="Copeland A."/>
            <person name="Barry K.W."/>
            <person name="Cichocki N."/>
            <person name="Veneault-Fourrey C."/>
            <person name="LaButti K."/>
            <person name="Lindquist E.A."/>
            <person name="Lipzen A."/>
            <person name="Lundell T."/>
            <person name="Morin E."/>
            <person name="Murat C."/>
            <person name="Riley R."/>
            <person name="Ohm R."/>
            <person name="Sun H."/>
            <person name="Tunlid A."/>
            <person name="Henrissat B."/>
            <person name="Grigoriev I.V."/>
            <person name="Hibbett D.S."/>
            <person name="Martin F."/>
        </authorList>
    </citation>
    <scope>NUCLEOTIDE SEQUENCE [LARGE SCALE GENOMIC DNA]</scope>
    <source>
        <strain evidence="10">Zn</strain>
    </source>
</reference>
<comment type="similarity">
    <text evidence="2">Belongs to the major facilitator superfamily. TCR/Tet family.</text>
</comment>
<name>A0A0C3CVU9_OIDMZ</name>
<feature type="transmembrane region" description="Helical" evidence="7">
    <location>
        <begin position="516"/>
        <end position="534"/>
    </location>
</feature>
<dbReference type="PROSITE" id="PS50850">
    <property type="entry name" value="MFS"/>
    <property type="match status" value="1"/>
</dbReference>
<feature type="domain" description="Major facilitator superfamily (MFS) profile" evidence="8">
    <location>
        <begin position="1"/>
        <end position="539"/>
    </location>
</feature>
<sequence>MDTVNQVDEILEVQGEQLESLRESNDEEEGMSSHRPIQSVRSHDLSPQETEIAPRRHSKTQLATIMVITALPTITQHFSSPAGYTWVGSSYLLATAASTPSWGNFSDIWGRKPALLTALAVFFIGSLISGISSSMTMLIAGRTIQGTGGGGILTLVNICTSDLFSMRTRGVAFGMESLIWATAAAVGPVLGGVFSELVSWRWCFYTALPCSGFIFYILALFLKMETPSTPIIAGLKAVDWLGSLALLGATVTILLGLEFGGVIFVWSSTKVLCLIAFGLVMGALFFLNEAKLARYPVMPLHLFKRRSNIAALLFAFLHGLTYFSATYYLPFYAQAVRGYAPLQSGIFVIPFEVSLSISCAISSILIRVTGRYVELIWLGISLMVLAFGLFIHIDVVSTTLQLVIFQIIAGVGTGTCYSAPLIALQAQATPEDTATVTSTWGFVRNLSNAISVVIGGVVFQNGMESQAGVLTEKLGKSIAMRLSGKNATANVLMLKDLSEAQGYIARSAYATSLKQMWIVFTCTATCALIVSAFIRKNLLSEVHQESRIGLHKEGGTKSTGRKGVRKQGLEQGTRSPRGN</sequence>
<dbReference type="Gene3D" id="1.20.1250.20">
    <property type="entry name" value="MFS general substrate transporter like domains"/>
    <property type="match status" value="1"/>
</dbReference>
<keyword evidence="5 7" id="KW-0472">Membrane</keyword>
<evidence type="ECO:0000256" key="1">
    <source>
        <dbReference type="ARBA" id="ARBA00004141"/>
    </source>
</evidence>
<accession>A0A0C3CVU9</accession>
<feature type="region of interest" description="Disordered" evidence="6">
    <location>
        <begin position="13"/>
        <end position="56"/>
    </location>
</feature>
<feature type="transmembrane region" description="Helical" evidence="7">
    <location>
        <begin position="349"/>
        <end position="368"/>
    </location>
</feature>
<dbReference type="OrthoDB" id="10021397at2759"/>
<evidence type="ECO:0000256" key="3">
    <source>
        <dbReference type="ARBA" id="ARBA00022692"/>
    </source>
</evidence>
<evidence type="ECO:0000259" key="8">
    <source>
        <dbReference type="PROSITE" id="PS50850"/>
    </source>
</evidence>
<dbReference type="PANTHER" id="PTHR23501:SF102">
    <property type="entry name" value="DRUG TRANSPORTER, PUTATIVE (AFU_ORTHOLOGUE AFUA_3G08530)-RELATED"/>
    <property type="match status" value="1"/>
</dbReference>
<feature type="transmembrane region" description="Helical" evidence="7">
    <location>
        <begin position="146"/>
        <end position="166"/>
    </location>
</feature>
<feature type="transmembrane region" description="Helical" evidence="7">
    <location>
        <begin position="375"/>
        <end position="393"/>
    </location>
</feature>
<feature type="transmembrane region" description="Helical" evidence="7">
    <location>
        <begin position="178"/>
        <end position="198"/>
    </location>
</feature>
<evidence type="ECO:0000256" key="7">
    <source>
        <dbReference type="SAM" id="Phobius"/>
    </source>
</evidence>
<feature type="transmembrane region" description="Helical" evidence="7">
    <location>
        <begin position="114"/>
        <end position="140"/>
    </location>
</feature>
<dbReference type="Gene3D" id="1.20.1720.10">
    <property type="entry name" value="Multidrug resistance protein D"/>
    <property type="match status" value="1"/>
</dbReference>
<keyword evidence="10" id="KW-1185">Reference proteome</keyword>
<dbReference type="PANTHER" id="PTHR23501">
    <property type="entry name" value="MAJOR FACILITATOR SUPERFAMILY"/>
    <property type="match status" value="1"/>
</dbReference>
<evidence type="ECO:0000256" key="5">
    <source>
        <dbReference type="ARBA" id="ARBA00023136"/>
    </source>
</evidence>
<dbReference type="EMBL" id="KN832892">
    <property type="protein sequence ID" value="KIM93842.1"/>
    <property type="molecule type" value="Genomic_DNA"/>
</dbReference>
<dbReference type="HOGENOM" id="CLU_000960_22_0_1"/>
<evidence type="ECO:0000313" key="9">
    <source>
        <dbReference type="EMBL" id="KIM93842.1"/>
    </source>
</evidence>
<evidence type="ECO:0000256" key="4">
    <source>
        <dbReference type="ARBA" id="ARBA00022989"/>
    </source>
</evidence>
<keyword evidence="4 7" id="KW-1133">Transmembrane helix</keyword>
<gene>
    <name evidence="9" type="ORF">OIDMADRAFT_45977</name>
</gene>
<feature type="transmembrane region" description="Helical" evidence="7">
    <location>
        <begin position="204"/>
        <end position="222"/>
    </location>
</feature>
<dbReference type="AlphaFoldDB" id="A0A0C3CVU9"/>